<comment type="subcellular location">
    <subcellularLocation>
        <location evidence="1 15">Cytoplasm</location>
    </subcellularLocation>
</comment>
<dbReference type="InterPro" id="IPR045060">
    <property type="entry name" value="Phe-tRNA-ligase_IIc_bsu"/>
</dbReference>
<feature type="domain" description="TRNA-binding" evidence="17">
    <location>
        <begin position="40"/>
        <end position="168"/>
    </location>
</feature>
<evidence type="ECO:0000256" key="7">
    <source>
        <dbReference type="ARBA" id="ARBA00022723"/>
    </source>
</evidence>
<dbReference type="GO" id="GO:0140096">
    <property type="term" value="F:catalytic activity, acting on a protein"/>
    <property type="evidence" value="ECO:0007669"/>
    <property type="project" value="UniProtKB-ARBA"/>
</dbReference>
<dbReference type="FunFam" id="3.50.40.10:FF:000001">
    <property type="entry name" value="Phenylalanine--tRNA ligase beta subunit"/>
    <property type="match status" value="1"/>
</dbReference>
<dbReference type="PROSITE" id="PS50886">
    <property type="entry name" value="TRBD"/>
    <property type="match status" value="1"/>
</dbReference>
<dbReference type="GO" id="GO:0006432">
    <property type="term" value="P:phenylalanyl-tRNA aminoacylation"/>
    <property type="evidence" value="ECO:0007669"/>
    <property type="project" value="UniProtKB-UniRule"/>
</dbReference>
<comment type="cofactor">
    <cofactor evidence="15">
        <name>Mg(2+)</name>
        <dbReference type="ChEBI" id="CHEBI:18420"/>
    </cofactor>
    <text evidence="15">Binds 2 magnesium ions per tetramer.</text>
</comment>
<proteinExistence type="inferred from homology"/>
<evidence type="ECO:0000256" key="4">
    <source>
        <dbReference type="ARBA" id="ARBA00022490"/>
    </source>
</evidence>
<feature type="domain" description="B5" evidence="19">
    <location>
        <begin position="422"/>
        <end position="498"/>
    </location>
</feature>
<evidence type="ECO:0000259" key="18">
    <source>
        <dbReference type="PROSITE" id="PS51447"/>
    </source>
</evidence>
<dbReference type="GO" id="GO:0016740">
    <property type="term" value="F:transferase activity"/>
    <property type="evidence" value="ECO:0007669"/>
    <property type="project" value="UniProtKB-ARBA"/>
</dbReference>
<keyword evidence="4 15" id="KW-0963">Cytoplasm</keyword>
<dbReference type="Gene3D" id="3.30.56.10">
    <property type="match status" value="2"/>
</dbReference>
<dbReference type="EC" id="6.1.1.20" evidence="15"/>
<dbReference type="PROSITE" id="PS51447">
    <property type="entry name" value="FDX_ACB"/>
    <property type="match status" value="1"/>
</dbReference>
<dbReference type="Pfam" id="PF03147">
    <property type="entry name" value="FDX-ACB"/>
    <property type="match status" value="1"/>
</dbReference>
<dbReference type="Gene3D" id="3.30.930.10">
    <property type="entry name" value="Bira Bifunctional Protein, Domain 2"/>
    <property type="match status" value="1"/>
</dbReference>
<comment type="caution">
    <text evidence="20">The sequence shown here is derived from an EMBL/GenBank/DDBJ whole genome shotgun (WGS) entry which is preliminary data.</text>
</comment>
<keyword evidence="12 15" id="KW-0648">Protein biosynthesis</keyword>
<dbReference type="Proteomes" id="UP000004594">
    <property type="component" value="Unassembled WGS sequence"/>
</dbReference>
<dbReference type="GO" id="GO:0005524">
    <property type="term" value="F:ATP binding"/>
    <property type="evidence" value="ECO:0007669"/>
    <property type="project" value="UniProtKB-UniRule"/>
</dbReference>
<keyword evidence="5 16" id="KW-0820">tRNA-binding</keyword>
<evidence type="ECO:0000256" key="13">
    <source>
        <dbReference type="ARBA" id="ARBA00023146"/>
    </source>
</evidence>
<evidence type="ECO:0000256" key="11">
    <source>
        <dbReference type="ARBA" id="ARBA00022884"/>
    </source>
</evidence>
<dbReference type="HAMAP" id="MF_00283">
    <property type="entry name" value="Phe_tRNA_synth_beta1"/>
    <property type="match status" value="1"/>
</dbReference>
<dbReference type="GO" id="GO:0000049">
    <property type="term" value="F:tRNA binding"/>
    <property type="evidence" value="ECO:0007669"/>
    <property type="project" value="UniProtKB-UniRule"/>
</dbReference>
<evidence type="ECO:0000256" key="10">
    <source>
        <dbReference type="ARBA" id="ARBA00022842"/>
    </source>
</evidence>
<evidence type="ECO:0000256" key="2">
    <source>
        <dbReference type="ARBA" id="ARBA00008653"/>
    </source>
</evidence>
<dbReference type="InterPro" id="IPR005147">
    <property type="entry name" value="tRNA_synthase_B5-dom"/>
</dbReference>
<dbReference type="InterPro" id="IPR002547">
    <property type="entry name" value="tRNA-bd_dom"/>
</dbReference>
<dbReference type="SMART" id="SM00896">
    <property type="entry name" value="FDX-ACB"/>
    <property type="match status" value="1"/>
</dbReference>
<dbReference type="PANTHER" id="PTHR10947">
    <property type="entry name" value="PHENYLALANYL-TRNA SYNTHETASE BETA CHAIN AND LEUCINE-RICH REPEAT-CONTAINING PROTEIN 47"/>
    <property type="match status" value="1"/>
</dbReference>
<dbReference type="InterPro" id="IPR036690">
    <property type="entry name" value="Fdx_antiC-bd_sf"/>
</dbReference>
<dbReference type="PANTHER" id="PTHR10947:SF0">
    <property type="entry name" value="PHENYLALANINE--TRNA LIGASE BETA SUBUNIT"/>
    <property type="match status" value="1"/>
</dbReference>
<evidence type="ECO:0000256" key="16">
    <source>
        <dbReference type="PROSITE-ProRule" id="PRU00209"/>
    </source>
</evidence>
<feature type="domain" description="FDX-ACB" evidence="18">
    <location>
        <begin position="730"/>
        <end position="822"/>
    </location>
</feature>
<accession>E4L7T9</accession>
<evidence type="ECO:0000256" key="14">
    <source>
        <dbReference type="ARBA" id="ARBA00049255"/>
    </source>
</evidence>
<dbReference type="SUPFAM" id="SSF55681">
    <property type="entry name" value="Class II aaRS and biotin synthetases"/>
    <property type="match status" value="1"/>
</dbReference>
<evidence type="ECO:0000256" key="9">
    <source>
        <dbReference type="ARBA" id="ARBA00022840"/>
    </source>
</evidence>
<dbReference type="FunFam" id="3.30.70.380:FF:000001">
    <property type="entry name" value="Phenylalanine--tRNA ligase beta subunit"/>
    <property type="match status" value="1"/>
</dbReference>
<evidence type="ECO:0000256" key="5">
    <source>
        <dbReference type="ARBA" id="ARBA00022555"/>
    </source>
</evidence>
<dbReference type="Pfam" id="PF17759">
    <property type="entry name" value="tRNA_synthFbeta"/>
    <property type="match status" value="1"/>
</dbReference>
<name>E4L7T9_9FIRM</name>
<dbReference type="NCBIfam" id="TIGR00472">
    <property type="entry name" value="pheT_bact"/>
    <property type="match status" value="1"/>
</dbReference>
<protein>
    <recommendedName>
        <fullName evidence="15">Phenylalanine--tRNA ligase beta subunit</fullName>
        <ecNumber evidence="15">6.1.1.20</ecNumber>
    </recommendedName>
    <alternativeName>
        <fullName evidence="15">Phenylalanyl-tRNA synthetase beta subunit</fullName>
        <shortName evidence="15">PheRS</shortName>
    </alternativeName>
</protein>
<keyword evidence="10 15" id="KW-0460">Magnesium</keyword>
<dbReference type="GO" id="GO:0004826">
    <property type="term" value="F:phenylalanine-tRNA ligase activity"/>
    <property type="evidence" value="ECO:0007669"/>
    <property type="project" value="UniProtKB-UniRule"/>
</dbReference>
<evidence type="ECO:0000256" key="1">
    <source>
        <dbReference type="ARBA" id="ARBA00004496"/>
    </source>
</evidence>
<comment type="similarity">
    <text evidence="2 15">Belongs to the phenylalanyl-tRNA synthetase beta subunit family. Type 1 subfamily.</text>
</comment>
<dbReference type="PROSITE" id="PS51483">
    <property type="entry name" value="B5"/>
    <property type="match status" value="1"/>
</dbReference>
<comment type="subunit">
    <text evidence="3 15">Tetramer of two alpha and two beta subunits.</text>
</comment>
<dbReference type="Gene3D" id="3.30.70.380">
    <property type="entry name" value="Ferrodoxin-fold anticodon-binding domain"/>
    <property type="match status" value="1"/>
</dbReference>
<dbReference type="InterPro" id="IPR045864">
    <property type="entry name" value="aa-tRNA-synth_II/BPL/LPL"/>
</dbReference>
<evidence type="ECO:0000256" key="15">
    <source>
        <dbReference type="HAMAP-Rule" id="MF_00283"/>
    </source>
</evidence>
<keyword evidence="11 16" id="KW-0694">RNA-binding</keyword>
<comment type="catalytic activity">
    <reaction evidence="14 15">
        <text>tRNA(Phe) + L-phenylalanine + ATP = L-phenylalanyl-tRNA(Phe) + AMP + diphosphate + H(+)</text>
        <dbReference type="Rhea" id="RHEA:19413"/>
        <dbReference type="Rhea" id="RHEA-COMP:9668"/>
        <dbReference type="Rhea" id="RHEA-COMP:9699"/>
        <dbReference type="ChEBI" id="CHEBI:15378"/>
        <dbReference type="ChEBI" id="CHEBI:30616"/>
        <dbReference type="ChEBI" id="CHEBI:33019"/>
        <dbReference type="ChEBI" id="CHEBI:58095"/>
        <dbReference type="ChEBI" id="CHEBI:78442"/>
        <dbReference type="ChEBI" id="CHEBI:78531"/>
        <dbReference type="ChEBI" id="CHEBI:456215"/>
        <dbReference type="EC" id="6.1.1.20"/>
    </reaction>
</comment>
<evidence type="ECO:0000313" key="20">
    <source>
        <dbReference type="EMBL" id="EFR43119.1"/>
    </source>
</evidence>
<keyword evidence="8 15" id="KW-0547">Nucleotide-binding</keyword>
<dbReference type="FunFam" id="2.40.50.140:FF:000045">
    <property type="entry name" value="Phenylalanine--tRNA ligase beta subunit"/>
    <property type="match status" value="1"/>
</dbReference>
<dbReference type="RefSeq" id="WP_007554195.1">
    <property type="nucleotide sequence ID" value="NZ_AENT01000010.1"/>
</dbReference>
<dbReference type="SMART" id="SM00874">
    <property type="entry name" value="B5"/>
    <property type="match status" value="1"/>
</dbReference>
<dbReference type="InterPro" id="IPR005146">
    <property type="entry name" value="B3/B4_tRNA-bd"/>
</dbReference>
<gene>
    <name evidence="15 20" type="primary">pheT</name>
    <name evidence="20" type="ORF">HMPREF9220_0774</name>
</gene>
<dbReference type="Gene3D" id="3.50.40.10">
    <property type="entry name" value="Phenylalanyl-trna Synthetase, Chain B, domain 3"/>
    <property type="match status" value="1"/>
</dbReference>
<dbReference type="SUPFAM" id="SSF50249">
    <property type="entry name" value="Nucleic acid-binding proteins"/>
    <property type="match status" value="1"/>
</dbReference>
<feature type="binding site" evidence="15">
    <location>
        <position position="485"/>
    </location>
    <ligand>
        <name>Mg(2+)</name>
        <dbReference type="ChEBI" id="CHEBI:18420"/>
        <note>shared with alpha subunit</note>
    </ligand>
</feature>
<dbReference type="Pfam" id="PF03483">
    <property type="entry name" value="B3_4"/>
    <property type="match status" value="1"/>
</dbReference>
<dbReference type="SUPFAM" id="SSF54991">
    <property type="entry name" value="Anticodon-binding domain of PheRS"/>
    <property type="match status" value="1"/>
</dbReference>
<reference evidence="20 21" key="1">
    <citation type="submission" date="2010-11" db="EMBL/GenBank/DDBJ databases">
        <authorList>
            <person name="Durkin A.S."/>
            <person name="Madupu R."/>
            <person name="Torralba M."/>
            <person name="Gillis M."/>
            <person name="Methe B."/>
            <person name="Sutton G."/>
            <person name="Nelson K.E."/>
        </authorList>
    </citation>
    <scope>NUCLEOTIDE SEQUENCE [LARGE SCALE GENOMIC DNA]</scope>
    <source>
        <strain evidence="20 21">UPII 345-E</strain>
    </source>
</reference>
<dbReference type="InterPro" id="IPR009061">
    <property type="entry name" value="DNA-bd_dom_put_sf"/>
</dbReference>
<evidence type="ECO:0000256" key="3">
    <source>
        <dbReference type="ARBA" id="ARBA00011209"/>
    </source>
</evidence>
<keyword evidence="9 15" id="KW-0067">ATP-binding</keyword>
<dbReference type="SMART" id="SM00873">
    <property type="entry name" value="B3_4"/>
    <property type="match status" value="1"/>
</dbReference>
<dbReference type="InterPro" id="IPR020825">
    <property type="entry name" value="Phe-tRNA_synthase-like_B3/B4"/>
</dbReference>
<dbReference type="CDD" id="cd02796">
    <property type="entry name" value="tRNA_bind_bactPheRS"/>
    <property type="match status" value="1"/>
</dbReference>
<dbReference type="GO" id="GO:0000287">
    <property type="term" value="F:magnesium ion binding"/>
    <property type="evidence" value="ECO:0007669"/>
    <property type="project" value="UniProtKB-UniRule"/>
</dbReference>
<dbReference type="Pfam" id="PF03484">
    <property type="entry name" value="B5"/>
    <property type="match status" value="1"/>
</dbReference>
<dbReference type="InterPro" id="IPR033714">
    <property type="entry name" value="tRNA_bind_bactPheRS"/>
</dbReference>
<dbReference type="GO" id="GO:0009328">
    <property type="term" value="C:phenylalanine-tRNA ligase complex"/>
    <property type="evidence" value="ECO:0007669"/>
    <property type="project" value="TreeGrafter"/>
</dbReference>
<evidence type="ECO:0000256" key="12">
    <source>
        <dbReference type="ARBA" id="ARBA00022917"/>
    </source>
</evidence>
<dbReference type="AlphaFoldDB" id="E4L7T9"/>
<keyword evidence="6 15" id="KW-0436">Ligase</keyword>
<dbReference type="InterPro" id="IPR005121">
    <property type="entry name" value="Fdx_antiC-bd"/>
</dbReference>
<organism evidence="20 21">
    <name type="scientific">Dialister micraerophilus UPII 345-E</name>
    <dbReference type="NCBI Taxonomy" id="910314"/>
    <lineage>
        <taxon>Bacteria</taxon>
        <taxon>Bacillati</taxon>
        <taxon>Bacillota</taxon>
        <taxon>Negativicutes</taxon>
        <taxon>Veillonellales</taxon>
        <taxon>Veillonellaceae</taxon>
        <taxon>Dialister</taxon>
    </lineage>
</organism>
<dbReference type="eggNOG" id="COG0072">
    <property type="taxonomic scope" value="Bacteria"/>
</dbReference>
<feature type="binding site" evidence="15">
    <location>
        <position position="486"/>
    </location>
    <ligand>
        <name>Mg(2+)</name>
        <dbReference type="ChEBI" id="CHEBI:18420"/>
        <note>shared with alpha subunit</note>
    </ligand>
</feature>
<evidence type="ECO:0000256" key="6">
    <source>
        <dbReference type="ARBA" id="ARBA00022598"/>
    </source>
</evidence>
<keyword evidence="13 15" id="KW-0030">Aminoacyl-tRNA synthetase</keyword>
<feature type="binding site" evidence="15">
    <location>
        <position position="475"/>
    </location>
    <ligand>
        <name>Mg(2+)</name>
        <dbReference type="ChEBI" id="CHEBI:18420"/>
        <note>shared with alpha subunit</note>
    </ligand>
</feature>
<dbReference type="SUPFAM" id="SSF46955">
    <property type="entry name" value="Putative DNA-binding domain"/>
    <property type="match status" value="1"/>
</dbReference>
<dbReference type="OrthoDB" id="9805455at2"/>
<evidence type="ECO:0000259" key="19">
    <source>
        <dbReference type="PROSITE" id="PS51483"/>
    </source>
</evidence>
<dbReference type="InterPro" id="IPR004532">
    <property type="entry name" value="Phe-tRNA-ligase_IIc_bsu_bact"/>
</dbReference>
<sequence length="823" mass="92314">MNVSLKWLATLVDIQGINAEDMAETLTVDGIPVEHVVYPAKGISNVKTSKILEIEKHPDANKLVVCQLDIGEKDTIQIVTGASNVKVGQIVPVALHGAHLPAKHDASKPGGLAKGDIKIKKSKLRGVQSDGMMCSVGELGLDSNLFVGVESEGIMILPESTPIGIDFTTLYDLDDVIYEMELTANRADCFSMMGMAREVGAIFKRKVNLPEISIEEKGETIKGRADLVIENPEYCSRFGLRLIENVKIGRSPEWIENRLRSNGIRPINNVVDAANYVMLEMGQPLHTYDYDKISGHSLTCRHAKKDEVIITLDEKERKLLPTDLVIADEKGPVCIAGVMGGLDSEVTNKTKNILLESAVFDSASIRRTSRRLGLRSEASGRYEKGVNPEASLDALNRFCQILLEQNACTVARDILDLYPVPKEKQTVITTVEEINKYIGMNIPKETIIDILTRLSFTVEEKENKLKVEVPLFRLDIESGMPDLAEEVARVYGYSKIPNTTPWSAIVKGRMTKEMETLIKVQNSLIENGMTETLTYSFMHKNALKLLNYTEKDFVNKAIPIINPISEEYPVMRTTLLPGLFRTLKYNLSQKNNNLAIFETGKVYYPKELPLKELPEEVVMISGLLCGNTENEGYPNEVKKYDFYDIKAIVENVLSNIGIKNYEIRRSSHPTLHPGISAEFVKDGCVLAIFGEIHPNVLDVLNIKEKVFGFIMELKNLDKYADEKIIYSKIAKYPAVERDLAITVPVSKSNNYVENIICKAAGKYLESLKLFDLYQGEQIKSGYKSMAYSLKFRLKDRTLTDEEVNQWINKIIEELSKEDISLRE</sequence>
<dbReference type="Gene3D" id="2.40.50.140">
    <property type="entry name" value="Nucleic acid-binding proteins"/>
    <property type="match status" value="1"/>
</dbReference>
<dbReference type="Pfam" id="PF01588">
    <property type="entry name" value="tRNA_bind"/>
    <property type="match status" value="1"/>
</dbReference>
<dbReference type="SUPFAM" id="SSF56037">
    <property type="entry name" value="PheT/TilS domain"/>
    <property type="match status" value="1"/>
</dbReference>
<feature type="binding site" evidence="15">
    <location>
        <position position="482"/>
    </location>
    <ligand>
        <name>Mg(2+)</name>
        <dbReference type="ChEBI" id="CHEBI:18420"/>
        <note>shared with alpha subunit</note>
    </ligand>
</feature>
<dbReference type="CDD" id="cd00769">
    <property type="entry name" value="PheRS_beta_core"/>
    <property type="match status" value="1"/>
</dbReference>
<dbReference type="InterPro" id="IPR012340">
    <property type="entry name" value="NA-bd_OB-fold"/>
</dbReference>
<evidence type="ECO:0000259" key="17">
    <source>
        <dbReference type="PROSITE" id="PS50886"/>
    </source>
</evidence>
<dbReference type="InterPro" id="IPR041616">
    <property type="entry name" value="PheRS_beta_core"/>
</dbReference>
<keyword evidence="7 15" id="KW-0479">Metal-binding</keyword>
<evidence type="ECO:0000313" key="21">
    <source>
        <dbReference type="Proteomes" id="UP000004594"/>
    </source>
</evidence>
<evidence type="ECO:0000256" key="8">
    <source>
        <dbReference type="ARBA" id="ARBA00022741"/>
    </source>
</evidence>
<dbReference type="EMBL" id="AENT01000010">
    <property type="protein sequence ID" value="EFR43119.1"/>
    <property type="molecule type" value="Genomic_DNA"/>
</dbReference>